<name>A0ABT4WZP1_9BACI</name>
<dbReference type="Proteomes" id="UP001211894">
    <property type="component" value="Unassembled WGS sequence"/>
</dbReference>
<evidence type="ECO:0000313" key="4">
    <source>
        <dbReference type="Proteomes" id="UP001211894"/>
    </source>
</evidence>
<dbReference type="PROSITE" id="PS51257">
    <property type="entry name" value="PROKAR_LIPOPROTEIN"/>
    <property type="match status" value="1"/>
</dbReference>
<proteinExistence type="predicted"/>
<organism evidence="3 4">
    <name type="scientific">Bacillus changyiensis</name>
    <dbReference type="NCBI Taxonomy" id="3004103"/>
    <lineage>
        <taxon>Bacteria</taxon>
        <taxon>Bacillati</taxon>
        <taxon>Bacillota</taxon>
        <taxon>Bacilli</taxon>
        <taxon>Bacillales</taxon>
        <taxon>Bacillaceae</taxon>
        <taxon>Bacillus</taxon>
    </lineage>
</organism>
<protein>
    <recommendedName>
        <fullName evidence="5">Lipoprotein</fullName>
    </recommendedName>
</protein>
<keyword evidence="4" id="KW-1185">Reference proteome</keyword>
<evidence type="ECO:0000256" key="1">
    <source>
        <dbReference type="SAM" id="MobiDB-lite"/>
    </source>
</evidence>
<feature type="compositionally biased region" description="Polar residues" evidence="1">
    <location>
        <begin position="21"/>
        <end position="30"/>
    </location>
</feature>
<evidence type="ECO:0000256" key="2">
    <source>
        <dbReference type="SAM" id="SignalP"/>
    </source>
</evidence>
<gene>
    <name evidence="3" type="ORF">PJ311_02575</name>
</gene>
<dbReference type="RefSeq" id="WP_271339344.1">
    <property type="nucleotide sequence ID" value="NZ_JAQKAB010000001.1"/>
</dbReference>
<feature type="chain" id="PRO_5045209949" description="Lipoprotein" evidence="2">
    <location>
        <begin position="20"/>
        <end position="157"/>
    </location>
</feature>
<accession>A0ABT4WZP1</accession>
<reference evidence="3 4" key="1">
    <citation type="submission" date="2023-01" db="EMBL/GenBank/DDBJ databases">
        <title>Bacillus changyiensis sp. nov., isolated from a coastal deposit.</title>
        <authorList>
            <person name="Xiao G."/>
            <person name="Lai Q."/>
            <person name="Hu Z."/>
            <person name="Shao Z."/>
        </authorList>
    </citation>
    <scope>NUCLEOTIDE SEQUENCE [LARGE SCALE GENOMIC DNA]</scope>
    <source>
        <strain evidence="3 4">CLL-7-23</strain>
    </source>
</reference>
<feature type="signal peptide" evidence="2">
    <location>
        <begin position="1"/>
        <end position="19"/>
    </location>
</feature>
<evidence type="ECO:0000313" key="3">
    <source>
        <dbReference type="EMBL" id="MDA7025494.1"/>
    </source>
</evidence>
<feature type="compositionally biased region" description="Basic and acidic residues" evidence="1">
    <location>
        <begin position="31"/>
        <end position="93"/>
    </location>
</feature>
<comment type="caution">
    <text evidence="3">The sequence shown here is derived from an EMBL/GenBank/DDBJ whole genome shotgun (WGS) entry which is preliminary data.</text>
</comment>
<feature type="region of interest" description="Disordered" evidence="1">
    <location>
        <begin position="20"/>
        <end position="96"/>
    </location>
</feature>
<evidence type="ECO:0008006" key="5">
    <source>
        <dbReference type="Google" id="ProtNLM"/>
    </source>
</evidence>
<dbReference type="EMBL" id="JAQKAB010000001">
    <property type="protein sequence ID" value="MDA7025494.1"/>
    <property type="molecule type" value="Genomic_DNA"/>
</dbReference>
<sequence length="157" mass="16918">MKKLTILLFSLLIVLSACGTAEQSKSSGDQPKSDQQKTENKENAESKESAKSEENAESKESAKSGENAESKESAKNEENTESKKSAESKEVITKEGSFVGLADSHTVAVNIDGKETPIQVGTELQEKVATIKEGQKVTIKYSKGEHGVLNLESIETK</sequence>
<keyword evidence="2" id="KW-0732">Signal</keyword>